<sequence>MRDPISSIMPRLLQSQEYRDAVRTGAISARMESDYRELPSRRALELFLQRCYHDLTRGDMGRGAPQEEIWYKMMAQLCRLCLEAELISEVDLRGMRSAVQPAHARPGIMTPGAIGTPSGINTPHQPRNDPASGDFWRYLQAGVFMTSLARNQGLSLVLGQTSRPPT</sequence>
<gene>
    <name evidence="1" type="ORF">COW24_04290</name>
</gene>
<name>A0A2M7H336_9BACT</name>
<evidence type="ECO:0000313" key="2">
    <source>
        <dbReference type="Proteomes" id="UP000230292"/>
    </source>
</evidence>
<dbReference type="Proteomes" id="UP000230292">
    <property type="component" value="Unassembled WGS sequence"/>
</dbReference>
<organism evidence="1 2">
    <name type="scientific">Candidatus Kerfeldbacteria bacterium CG15_BIG_FIL_POST_REV_8_21_14_020_45_12</name>
    <dbReference type="NCBI Taxonomy" id="2014247"/>
    <lineage>
        <taxon>Bacteria</taxon>
        <taxon>Candidatus Kerfeldiibacteriota</taxon>
    </lineage>
</organism>
<proteinExistence type="predicted"/>
<accession>A0A2M7H336</accession>
<protein>
    <submittedName>
        <fullName evidence="1">Uncharacterized protein</fullName>
    </submittedName>
</protein>
<reference evidence="1 2" key="1">
    <citation type="submission" date="2017-09" db="EMBL/GenBank/DDBJ databases">
        <title>Depth-based differentiation of microbial function through sediment-hosted aquifers and enrichment of novel symbionts in the deep terrestrial subsurface.</title>
        <authorList>
            <person name="Probst A.J."/>
            <person name="Ladd B."/>
            <person name="Jarett J.K."/>
            <person name="Geller-Mcgrath D.E."/>
            <person name="Sieber C.M."/>
            <person name="Emerson J.B."/>
            <person name="Anantharaman K."/>
            <person name="Thomas B.C."/>
            <person name="Malmstrom R."/>
            <person name="Stieglmeier M."/>
            <person name="Klingl A."/>
            <person name="Woyke T."/>
            <person name="Ryan C.M."/>
            <person name="Banfield J.F."/>
        </authorList>
    </citation>
    <scope>NUCLEOTIDE SEQUENCE [LARGE SCALE GENOMIC DNA]</scope>
    <source>
        <strain evidence="1">CG15_BIG_FIL_POST_REV_8_21_14_020_45_12</strain>
    </source>
</reference>
<dbReference type="AlphaFoldDB" id="A0A2M7H336"/>
<comment type="caution">
    <text evidence="1">The sequence shown here is derived from an EMBL/GenBank/DDBJ whole genome shotgun (WGS) entry which is preliminary data.</text>
</comment>
<dbReference type="EMBL" id="PFGC01000044">
    <property type="protein sequence ID" value="PIW36646.1"/>
    <property type="molecule type" value="Genomic_DNA"/>
</dbReference>
<evidence type="ECO:0000313" key="1">
    <source>
        <dbReference type="EMBL" id="PIW36646.1"/>
    </source>
</evidence>